<keyword evidence="2" id="KW-1185">Reference proteome</keyword>
<evidence type="ECO:0000313" key="2">
    <source>
        <dbReference type="Proteomes" id="UP000317429"/>
    </source>
</evidence>
<organism evidence="1 2">
    <name type="scientific">Pirellulimonas nuda</name>
    <dbReference type="NCBI Taxonomy" id="2528009"/>
    <lineage>
        <taxon>Bacteria</taxon>
        <taxon>Pseudomonadati</taxon>
        <taxon>Planctomycetota</taxon>
        <taxon>Planctomycetia</taxon>
        <taxon>Pirellulales</taxon>
        <taxon>Lacipirellulaceae</taxon>
        <taxon>Pirellulimonas</taxon>
    </lineage>
</organism>
<evidence type="ECO:0000313" key="1">
    <source>
        <dbReference type="EMBL" id="QDU89390.1"/>
    </source>
</evidence>
<gene>
    <name evidence="1" type="ORF">Pla175_27800</name>
</gene>
<dbReference type="AlphaFoldDB" id="A0A518DD50"/>
<dbReference type="Proteomes" id="UP000317429">
    <property type="component" value="Chromosome"/>
</dbReference>
<sequence length="140" mass="15713">MRLGAGLLRAYEAENASWLARRPKPTGETPVWGVWPSSCSDEKRAYQDTNGFDWTRRRAYESALSEARQQDAADSAHYLAGGDPYLARERLAGRRRERGVSRDYLPPDLEARAPSAPIRLKARVWQCDLPWGAAATLPRG</sequence>
<dbReference type="EMBL" id="CP036291">
    <property type="protein sequence ID" value="QDU89390.1"/>
    <property type="molecule type" value="Genomic_DNA"/>
</dbReference>
<dbReference type="KEGG" id="pnd:Pla175_27800"/>
<proteinExistence type="predicted"/>
<protein>
    <submittedName>
        <fullName evidence="1">Uncharacterized protein</fullName>
    </submittedName>
</protein>
<name>A0A518DD50_9BACT</name>
<reference evidence="1 2" key="1">
    <citation type="submission" date="2019-02" db="EMBL/GenBank/DDBJ databases">
        <title>Deep-cultivation of Planctomycetes and their phenomic and genomic characterization uncovers novel biology.</title>
        <authorList>
            <person name="Wiegand S."/>
            <person name="Jogler M."/>
            <person name="Boedeker C."/>
            <person name="Pinto D."/>
            <person name="Vollmers J."/>
            <person name="Rivas-Marin E."/>
            <person name="Kohn T."/>
            <person name="Peeters S.H."/>
            <person name="Heuer A."/>
            <person name="Rast P."/>
            <person name="Oberbeckmann S."/>
            <person name="Bunk B."/>
            <person name="Jeske O."/>
            <person name="Meyerdierks A."/>
            <person name="Storesund J.E."/>
            <person name="Kallscheuer N."/>
            <person name="Luecker S."/>
            <person name="Lage O.M."/>
            <person name="Pohl T."/>
            <person name="Merkel B.J."/>
            <person name="Hornburger P."/>
            <person name="Mueller R.-W."/>
            <person name="Bruemmer F."/>
            <person name="Labrenz M."/>
            <person name="Spormann A.M."/>
            <person name="Op den Camp H."/>
            <person name="Overmann J."/>
            <person name="Amann R."/>
            <person name="Jetten M.S.M."/>
            <person name="Mascher T."/>
            <person name="Medema M.H."/>
            <person name="Devos D.P."/>
            <person name="Kaster A.-K."/>
            <person name="Ovreas L."/>
            <person name="Rohde M."/>
            <person name="Galperin M.Y."/>
            <person name="Jogler C."/>
        </authorList>
    </citation>
    <scope>NUCLEOTIDE SEQUENCE [LARGE SCALE GENOMIC DNA]</scope>
    <source>
        <strain evidence="1 2">Pla175</strain>
    </source>
</reference>
<accession>A0A518DD50</accession>